<dbReference type="AlphaFoldDB" id="A0AAD9X4G9"/>
<comment type="caution">
    <text evidence="3">The sequence shown here is derived from an EMBL/GenBank/DDBJ whole genome shotgun (WGS) entry which is preliminary data.</text>
</comment>
<evidence type="ECO:0000256" key="2">
    <source>
        <dbReference type="SAM" id="MobiDB-lite"/>
    </source>
</evidence>
<evidence type="ECO:0000313" key="3">
    <source>
        <dbReference type="EMBL" id="KAK2652668.1"/>
    </source>
</evidence>
<evidence type="ECO:0000313" key="4">
    <source>
        <dbReference type="Proteomes" id="UP001280121"/>
    </source>
</evidence>
<keyword evidence="4" id="KW-1185">Reference proteome</keyword>
<evidence type="ECO:0000256" key="1">
    <source>
        <dbReference type="SAM" id="Coils"/>
    </source>
</evidence>
<gene>
    <name evidence="3" type="ORF">Ddye_012524</name>
</gene>
<dbReference type="Proteomes" id="UP001280121">
    <property type="component" value="Unassembled WGS sequence"/>
</dbReference>
<organism evidence="3 4">
    <name type="scientific">Dipteronia dyeriana</name>
    <dbReference type="NCBI Taxonomy" id="168575"/>
    <lineage>
        <taxon>Eukaryota</taxon>
        <taxon>Viridiplantae</taxon>
        <taxon>Streptophyta</taxon>
        <taxon>Embryophyta</taxon>
        <taxon>Tracheophyta</taxon>
        <taxon>Spermatophyta</taxon>
        <taxon>Magnoliopsida</taxon>
        <taxon>eudicotyledons</taxon>
        <taxon>Gunneridae</taxon>
        <taxon>Pentapetalae</taxon>
        <taxon>rosids</taxon>
        <taxon>malvids</taxon>
        <taxon>Sapindales</taxon>
        <taxon>Sapindaceae</taxon>
        <taxon>Hippocastanoideae</taxon>
        <taxon>Acereae</taxon>
        <taxon>Dipteronia</taxon>
    </lineage>
</organism>
<proteinExistence type="predicted"/>
<feature type="region of interest" description="Disordered" evidence="2">
    <location>
        <begin position="159"/>
        <end position="188"/>
    </location>
</feature>
<dbReference type="EMBL" id="JANJYI010000004">
    <property type="protein sequence ID" value="KAK2652668.1"/>
    <property type="molecule type" value="Genomic_DNA"/>
</dbReference>
<name>A0AAD9X4G9_9ROSI</name>
<protein>
    <submittedName>
        <fullName evidence="3">Uncharacterized protein</fullName>
    </submittedName>
</protein>
<reference evidence="3" key="1">
    <citation type="journal article" date="2023" name="Plant J.">
        <title>Genome sequences and population genomics provide insights into the demographic history, inbreeding, and mutation load of two 'living fossil' tree species of Dipteronia.</title>
        <authorList>
            <person name="Feng Y."/>
            <person name="Comes H.P."/>
            <person name="Chen J."/>
            <person name="Zhu S."/>
            <person name="Lu R."/>
            <person name="Zhang X."/>
            <person name="Li P."/>
            <person name="Qiu J."/>
            <person name="Olsen K.M."/>
            <person name="Qiu Y."/>
        </authorList>
    </citation>
    <scope>NUCLEOTIDE SEQUENCE</scope>
    <source>
        <strain evidence="3">KIB01</strain>
    </source>
</reference>
<accession>A0AAD9X4G9</accession>
<feature type="coiled-coil region" evidence="1">
    <location>
        <begin position="309"/>
        <end position="340"/>
    </location>
</feature>
<keyword evidence="1" id="KW-0175">Coiled coil</keyword>
<sequence>MGCISSKLVSRSLSFQEELNQSLHKRRGANGNSKRSSDHFLALLLQTWNPTKSYLQNRTNARNQLLSFLEQEDNQPASPVQPKVTIEVDLARRSKSFHWIEDYEVSSLASESFDGITERRSKRANGGGPRTGSFHTVEEFDEMVGKICLSRAGQTGFGGKEDDSLQLHHSKSSSDLSHVPHKPYQDGYGIENNTVIEEMGTLFRSRPRPENVIPSLDRSTTTEETTRKGNIFVKGLKRKAMANELESLKIPPGIEFPGIAQLSEWIHVGGTYVTPKFGCYNLPKSGLANKCSEGTVFAPELVATFEECLEQLEVEEESILKQIEENFKENTQKKQDEEDSIPQK</sequence>